<dbReference type="Proteomes" id="UP000443506">
    <property type="component" value="Unassembled WGS sequence"/>
</dbReference>
<name>A0A6H4DS59_STAAU</name>
<evidence type="ECO:0000313" key="8">
    <source>
        <dbReference type="Proteomes" id="UP000459586"/>
    </source>
</evidence>
<dbReference type="Proteomes" id="UP000459586">
    <property type="component" value="Unassembled WGS sequence"/>
</dbReference>
<accession>A0A6H4DS59</accession>
<dbReference type="AlphaFoldDB" id="A0A6H4DS59"/>
<organism evidence="3 7">
    <name type="scientific">Staphylococcus aureus</name>
    <dbReference type="NCBI Taxonomy" id="1280"/>
    <lineage>
        <taxon>Bacteria</taxon>
        <taxon>Bacillati</taxon>
        <taxon>Bacillota</taxon>
        <taxon>Bacilli</taxon>
        <taxon>Bacillales</taxon>
        <taxon>Staphylococcaceae</taxon>
        <taxon>Staphylococcus</taxon>
    </lineage>
</organism>
<dbReference type="Proteomes" id="UP000459702">
    <property type="component" value="Unassembled WGS sequence"/>
</dbReference>
<dbReference type="Proteomes" id="UP000442696">
    <property type="component" value="Unassembled WGS sequence"/>
</dbReference>
<comment type="caution">
    <text evidence="3">The sequence shown here is derived from an EMBL/GenBank/DDBJ whole genome shotgun (WGS) entry which is preliminary data.</text>
</comment>
<gene>
    <name evidence="2" type="ORF">SAMEA2078260_01619</name>
    <name evidence="4" type="ORF">SAMEA2078588_01318</name>
    <name evidence="5" type="ORF">SAMEA2080344_01377</name>
    <name evidence="3" type="ORF">SAMEA2081063_00529</name>
</gene>
<evidence type="ECO:0000313" key="7">
    <source>
        <dbReference type="Proteomes" id="UP000443506"/>
    </source>
</evidence>
<dbReference type="EMBL" id="CACTWD010000002">
    <property type="protein sequence ID" value="CAA4674096.1"/>
    <property type="molecule type" value="Genomic_DNA"/>
</dbReference>
<dbReference type="InterPro" id="IPR026001">
    <property type="entry name" value="Abi-like_C"/>
</dbReference>
<dbReference type="EMBL" id="CACURZ010000006">
    <property type="protein sequence ID" value="CAA6348234.1"/>
    <property type="molecule type" value="Genomic_DNA"/>
</dbReference>
<evidence type="ECO:0000313" key="5">
    <source>
        <dbReference type="EMBL" id="CAA6348234.1"/>
    </source>
</evidence>
<evidence type="ECO:0000313" key="6">
    <source>
        <dbReference type="Proteomes" id="UP000442696"/>
    </source>
</evidence>
<dbReference type="EMBL" id="CACUNS010000006">
    <property type="protein sequence ID" value="CAA6077766.1"/>
    <property type="molecule type" value="Genomic_DNA"/>
</dbReference>
<sequence length="47" mass="5199">MISSLNEARNRHSLAHPNTNIIGKREAKLIIGISSTVTDYISGYLDK</sequence>
<evidence type="ECO:0000313" key="3">
    <source>
        <dbReference type="EMBL" id="CAA4674096.1"/>
    </source>
</evidence>
<proteinExistence type="predicted"/>
<evidence type="ECO:0000259" key="1">
    <source>
        <dbReference type="Pfam" id="PF14355"/>
    </source>
</evidence>
<protein>
    <recommendedName>
        <fullName evidence="1">Abortive infection protein-like C-terminal domain-containing protein</fullName>
    </recommendedName>
</protein>
<evidence type="ECO:0000313" key="9">
    <source>
        <dbReference type="Proteomes" id="UP000459702"/>
    </source>
</evidence>
<dbReference type="Pfam" id="PF14355">
    <property type="entry name" value="Abi_C"/>
    <property type="match status" value="1"/>
</dbReference>
<dbReference type="EMBL" id="CACTQT010000008">
    <property type="protein sequence ID" value="CAA4378019.1"/>
    <property type="molecule type" value="Genomic_DNA"/>
</dbReference>
<reference evidence="6 7" key="1">
    <citation type="submission" date="2019-12" db="EMBL/GenBank/DDBJ databases">
        <authorList>
            <consortium name="Pathogen Informatics"/>
        </authorList>
    </citation>
    <scope>NUCLEOTIDE SEQUENCE [LARGE SCALE GENOMIC DNA]</scope>
    <source>
        <strain evidence="4 9">T012_N10_C04</strain>
        <strain evidence="2 6">T012_N16_C08</strain>
        <strain evidence="3 7">T065_N03_C06</strain>
        <strain evidence="5 8">T197_A02_C01</strain>
    </source>
</reference>
<evidence type="ECO:0000313" key="2">
    <source>
        <dbReference type="EMBL" id="CAA4378019.1"/>
    </source>
</evidence>
<evidence type="ECO:0000313" key="4">
    <source>
        <dbReference type="EMBL" id="CAA6077766.1"/>
    </source>
</evidence>
<feature type="domain" description="Abortive infection protein-like C-terminal" evidence="1">
    <location>
        <begin position="2"/>
        <end position="41"/>
    </location>
</feature>